<feature type="region of interest" description="Disordered" evidence="1">
    <location>
        <begin position="257"/>
        <end position="290"/>
    </location>
</feature>
<dbReference type="InterPro" id="IPR035892">
    <property type="entry name" value="C2_domain_sf"/>
</dbReference>
<proteinExistence type="predicted"/>
<feature type="compositionally biased region" description="Polar residues" evidence="1">
    <location>
        <begin position="276"/>
        <end position="288"/>
    </location>
</feature>
<name>A0A7R9KB63_9ACAR</name>
<keyword evidence="3" id="KW-1185">Reference proteome</keyword>
<organism evidence="2">
    <name type="scientific">Medioppia subpectinata</name>
    <dbReference type="NCBI Taxonomy" id="1979941"/>
    <lineage>
        <taxon>Eukaryota</taxon>
        <taxon>Metazoa</taxon>
        <taxon>Ecdysozoa</taxon>
        <taxon>Arthropoda</taxon>
        <taxon>Chelicerata</taxon>
        <taxon>Arachnida</taxon>
        <taxon>Acari</taxon>
        <taxon>Acariformes</taxon>
        <taxon>Sarcoptiformes</taxon>
        <taxon>Oribatida</taxon>
        <taxon>Brachypylina</taxon>
        <taxon>Oppioidea</taxon>
        <taxon>Oppiidae</taxon>
        <taxon>Medioppia</taxon>
    </lineage>
</organism>
<gene>
    <name evidence="2" type="ORF">OSB1V03_LOCUS249</name>
</gene>
<dbReference type="EMBL" id="OC854616">
    <property type="protein sequence ID" value="CAD7619750.1"/>
    <property type="molecule type" value="Genomic_DNA"/>
</dbReference>
<accession>A0A7R9KB63</accession>
<evidence type="ECO:0000313" key="2">
    <source>
        <dbReference type="EMBL" id="CAD7619750.1"/>
    </source>
</evidence>
<dbReference type="Proteomes" id="UP000759131">
    <property type="component" value="Unassembled WGS sequence"/>
</dbReference>
<dbReference type="EMBL" id="CAJPIZ010000041">
    <property type="protein sequence ID" value="CAG2100180.1"/>
    <property type="molecule type" value="Genomic_DNA"/>
</dbReference>
<protein>
    <recommendedName>
        <fullName evidence="4">Protein kinase domain-containing protein</fullName>
    </recommendedName>
</protein>
<dbReference type="AlphaFoldDB" id="A0A7R9KB63"/>
<evidence type="ECO:0000256" key="1">
    <source>
        <dbReference type="SAM" id="MobiDB-lite"/>
    </source>
</evidence>
<evidence type="ECO:0000313" key="3">
    <source>
        <dbReference type="Proteomes" id="UP000759131"/>
    </source>
</evidence>
<sequence>MYRLLLCINYYSDESNNVYYLSTSTGNNTSQFTVTNLTSPGAHETEQTGLLPSYYIASIVVNRAHINRIITQSVATNETDYSIDFPDFGPDHESTGDTITSAYVEVSVDNEVKGRTPDRSNTWEPVWDYKAADGVNVTIDSVVELTLYYSMGPMSEQIDHVIVPVRQLVIRGSNGRSERGRFVGGWLMFTVSLREPNSAGQALSQTELEHVQKLAVGSIGSIQFGQKLGAGKFGTVWQVTGTDRLSRTRHMACKVNCFDGRKPPPPRRGSSGSPGIQTLSKRCTSRTYPTGAKTRSRIACSPSCAPGVYTTRSSHITKTEICLRHMKKFNNVQCNLSIRNGKMHSQSSKIDVVNRTGFGIQFIPSISS</sequence>
<reference evidence="2" key="1">
    <citation type="submission" date="2020-11" db="EMBL/GenBank/DDBJ databases">
        <authorList>
            <person name="Tran Van P."/>
        </authorList>
    </citation>
    <scope>NUCLEOTIDE SEQUENCE</scope>
</reference>
<dbReference type="SUPFAM" id="SSF49562">
    <property type="entry name" value="C2 domain (Calcium/lipid-binding domain, CaLB)"/>
    <property type="match status" value="1"/>
</dbReference>
<evidence type="ECO:0008006" key="4">
    <source>
        <dbReference type="Google" id="ProtNLM"/>
    </source>
</evidence>